<keyword evidence="4" id="KW-0788">Thiol protease</keyword>
<comment type="similarity">
    <text evidence="1">Belongs to the peptidase C1 family.</text>
</comment>
<evidence type="ECO:0000313" key="7">
    <source>
        <dbReference type="EMBL" id="KAL1131618.1"/>
    </source>
</evidence>
<dbReference type="AlphaFoldDB" id="A0ABD0Z699"/>
<reference evidence="7 8" key="1">
    <citation type="submission" date="2024-07" db="EMBL/GenBank/DDBJ databases">
        <title>Chromosome-level genome assembly of the water stick insect Ranatra chinensis (Heteroptera: Nepidae).</title>
        <authorList>
            <person name="Liu X."/>
        </authorList>
    </citation>
    <scope>NUCLEOTIDE SEQUENCE [LARGE SCALE GENOMIC DNA]</scope>
    <source>
        <strain evidence="7">Cailab_2021Rc</strain>
        <tissue evidence="7">Muscle</tissue>
    </source>
</reference>
<dbReference type="CDD" id="cd02248">
    <property type="entry name" value="Peptidase_C1A"/>
    <property type="match status" value="1"/>
</dbReference>
<feature type="domain" description="Peptidase C1A papain C-terminal" evidence="6">
    <location>
        <begin position="1"/>
        <end position="214"/>
    </location>
</feature>
<comment type="caution">
    <text evidence="7">The sequence shown here is derived from an EMBL/GenBank/DDBJ whole genome shotgun (WGS) entry which is preliminary data.</text>
</comment>
<dbReference type="Pfam" id="PF00112">
    <property type="entry name" value="Peptidase_C1"/>
    <property type="match status" value="1"/>
</dbReference>
<dbReference type="SUPFAM" id="SSF54001">
    <property type="entry name" value="Cysteine proteinases"/>
    <property type="match status" value="1"/>
</dbReference>
<dbReference type="InterPro" id="IPR013128">
    <property type="entry name" value="Peptidase_C1A"/>
</dbReference>
<evidence type="ECO:0000256" key="3">
    <source>
        <dbReference type="ARBA" id="ARBA00022801"/>
    </source>
</evidence>
<dbReference type="InterPro" id="IPR000668">
    <property type="entry name" value="Peptidase_C1A_C"/>
</dbReference>
<keyword evidence="3" id="KW-0378">Hydrolase</keyword>
<keyword evidence="2" id="KW-0645">Protease</keyword>
<gene>
    <name evidence="7" type="ORF">AAG570_011232</name>
</gene>
<dbReference type="InterPro" id="IPR038765">
    <property type="entry name" value="Papain-like_cys_pep_sf"/>
</dbReference>
<dbReference type="SMART" id="SM00645">
    <property type="entry name" value="Pept_C1"/>
    <property type="match status" value="1"/>
</dbReference>
<dbReference type="InterPro" id="IPR039417">
    <property type="entry name" value="Peptidase_C1A_papain-like"/>
</dbReference>
<dbReference type="PANTHER" id="PTHR12411">
    <property type="entry name" value="CYSTEINE PROTEASE FAMILY C1-RELATED"/>
    <property type="match status" value="1"/>
</dbReference>
<dbReference type="Gene3D" id="3.90.70.10">
    <property type="entry name" value="Cysteine proteinases"/>
    <property type="match status" value="1"/>
</dbReference>
<organism evidence="7 8">
    <name type="scientific">Ranatra chinensis</name>
    <dbReference type="NCBI Taxonomy" id="642074"/>
    <lineage>
        <taxon>Eukaryota</taxon>
        <taxon>Metazoa</taxon>
        <taxon>Ecdysozoa</taxon>
        <taxon>Arthropoda</taxon>
        <taxon>Hexapoda</taxon>
        <taxon>Insecta</taxon>
        <taxon>Pterygota</taxon>
        <taxon>Neoptera</taxon>
        <taxon>Paraneoptera</taxon>
        <taxon>Hemiptera</taxon>
        <taxon>Heteroptera</taxon>
        <taxon>Panheteroptera</taxon>
        <taxon>Nepomorpha</taxon>
        <taxon>Nepidae</taxon>
        <taxon>Ranatrinae</taxon>
        <taxon>Ranatra</taxon>
    </lineage>
</organism>
<keyword evidence="8" id="KW-1185">Reference proteome</keyword>
<dbReference type="PRINTS" id="PR00705">
    <property type="entry name" value="PAPAIN"/>
</dbReference>
<feature type="non-terminal residue" evidence="7">
    <location>
        <position position="1"/>
    </location>
</feature>
<sequence length="215" mass="23808">PDNFDWRTKNAISPVKEQGDCGSCWAFTATGSLESHYQIRSGRSVSLSEQYLVDCSRPNGNLGCDGGATTFAFDHIKENGIPTEESYPYTEQDGSCQKRPQMKGFKITGYIRTESGEEEHMKNALASRGPIAATIDGNHSTFNFYHSGIHYQPECKDNSPTHAVLVVGYGTEDGQDYWIVKNSWGPAWGDNGYIKMARNRDNNCGIASNTVYPEL</sequence>
<dbReference type="FunFam" id="3.90.70.10:FF:000332">
    <property type="entry name" value="Cathepsin L1"/>
    <property type="match status" value="1"/>
</dbReference>
<protein>
    <recommendedName>
        <fullName evidence="6">Peptidase C1A papain C-terminal domain-containing protein</fullName>
    </recommendedName>
</protein>
<evidence type="ECO:0000256" key="2">
    <source>
        <dbReference type="ARBA" id="ARBA00022670"/>
    </source>
</evidence>
<proteinExistence type="inferred from homology"/>
<dbReference type="InterPro" id="IPR025661">
    <property type="entry name" value="Pept_asp_AS"/>
</dbReference>
<dbReference type="InterPro" id="IPR000169">
    <property type="entry name" value="Pept_cys_AS"/>
</dbReference>
<evidence type="ECO:0000259" key="6">
    <source>
        <dbReference type="SMART" id="SM00645"/>
    </source>
</evidence>
<evidence type="ECO:0000313" key="8">
    <source>
        <dbReference type="Proteomes" id="UP001558652"/>
    </source>
</evidence>
<dbReference type="GO" id="GO:0006508">
    <property type="term" value="P:proteolysis"/>
    <property type="evidence" value="ECO:0007669"/>
    <property type="project" value="UniProtKB-KW"/>
</dbReference>
<evidence type="ECO:0000256" key="1">
    <source>
        <dbReference type="ARBA" id="ARBA00008455"/>
    </source>
</evidence>
<dbReference type="Proteomes" id="UP001558652">
    <property type="component" value="Unassembled WGS sequence"/>
</dbReference>
<evidence type="ECO:0000256" key="5">
    <source>
        <dbReference type="ARBA" id="ARBA00023157"/>
    </source>
</evidence>
<accession>A0ABD0Z699</accession>
<dbReference type="GO" id="GO:0008234">
    <property type="term" value="F:cysteine-type peptidase activity"/>
    <property type="evidence" value="ECO:0007669"/>
    <property type="project" value="UniProtKB-KW"/>
</dbReference>
<keyword evidence="5" id="KW-1015">Disulfide bond</keyword>
<dbReference type="EMBL" id="JBFDAA010000006">
    <property type="protein sequence ID" value="KAL1131618.1"/>
    <property type="molecule type" value="Genomic_DNA"/>
</dbReference>
<dbReference type="PROSITE" id="PS00139">
    <property type="entry name" value="THIOL_PROTEASE_CYS"/>
    <property type="match status" value="1"/>
</dbReference>
<evidence type="ECO:0000256" key="4">
    <source>
        <dbReference type="ARBA" id="ARBA00022807"/>
    </source>
</evidence>
<dbReference type="PROSITE" id="PS00640">
    <property type="entry name" value="THIOL_PROTEASE_ASN"/>
    <property type="match status" value="1"/>
</dbReference>
<name>A0ABD0Z699_9HEMI</name>